<dbReference type="GO" id="GO:0016121">
    <property type="term" value="P:carotene catabolic process"/>
    <property type="evidence" value="ECO:0007669"/>
    <property type="project" value="TreeGrafter"/>
</dbReference>
<accession>A0A9X2EGR9</accession>
<evidence type="ECO:0000256" key="2">
    <source>
        <dbReference type="ARBA" id="ARBA00022723"/>
    </source>
</evidence>
<comment type="cofactor">
    <cofactor evidence="5 6">
        <name>Fe(2+)</name>
        <dbReference type="ChEBI" id="CHEBI:29033"/>
    </cofactor>
    <text evidence="5 6">Binds 1 Fe(2+) ion per subunit.</text>
</comment>
<dbReference type="EC" id="1.13.11.-" evidence="6"/>
<feature type="binding site" evidence="5">
    <location>
        <position position="293"/>
    </location>
    <ligand>
        <name>Fe cation</name>
        <dbReference type="ChEBI" id="CHEBI:24875"/>
        <note>catalytic</note>
    </ligand>
</feature>
<comment type="caution">
    <text evidence="7">The sequence shown here is derived from an EMBL/GenBank/DDBJ whole genome shotgun (WGS) entry which is preliminary data.</text>
</comment>
<dbReference type="RefSeq" id="WP_251917969.1">
    <property type="nucleotide sequence ID" value="NZ_JAMRXG010000022.1"/>
</dbReference>
<dbReference type="EMBL" id="JAMRXG010000022">
    <property type="protein sequence ID" value="MCM6778458.1"/>
    <property type="molecule type" value="Genomic_DNA"/>
</dbReference>
<evidence type="ECO:0000313" key="8">
    <source>
        <dbReference type="Proteomes" id="UP001139157"/>
    </source>
</evidence>
<feature type="binding site" evidence="5">
    <location>
        <position position="171"/>
    </location>
    <ligand>
        <name>Fe cation</name>
        <dbReference type="ChEBI" id="CHEBI:24875"/>
        <note>catalytic</note>
    </ligand>
</feature>
<dbReference type="AlphaFoldDB" id="A0A9X2EGR9"/>
<evidence type="ECO:0000256" key="1">
    <source>
        <dbReference type="ARBA" id="ARBA00006787"/>
    </source>
</evidence>
<dbReference type="GO" id="GO:0046872">
    <property type="term" value="F:metal ion binding"/>
    <property type="evidence" value="ECO:0007669"/>
    <property type="project" value="UniProtKB-KW"/>
</dbReference>
<evidence type="ECO:0000256" key="4">
    <source>
        <dbReference type="ARBA" id="ARBA00023004"/>
    </source>
</evidence>
<evidence type="ECO:0000313" key="7">
    <source>
        <dbReference type="EMBL" id="MCM6778458.1"/>
    </source>
</evidence>
<comment type="similarity">
    <text evidence="1 6">Belongs to the carotenoid oxygenase family.</text>
</comment>
<protein>
    <recommendedName>
        <fullName evidence="6">Dioxygenase</fullName>
        <ecNumber evidence="6">1.13.11.-</ecNumber>
    </recommendedName>
</protein>
<feature type="binding site" evidence="5">
    <location>
        <position position="467"/>
    </location>
    <ligand>
        <name>Fe cation</name>
        <dbReference type="ChEBI" id="CHEBI:24875"/>
        <note>catalytic</note>
    </ligand>
</feature>
<organism evidence="7 8">
    <name type="scientific">Nocardia pulmonis</name>
    <dbReference type="NCBI Taxonomy" id="2951408"/>
    <lineage>
        <taxon>Bacteria</taxon>
        <taxon>Bacillati</taxon>
        <taxon>Actinomycetota</taxon>
        <taxon>Actinomycetes</taxon>
        <taxon>Mycobacteriales</taxon>
        <taxon>Nocardiaceae</taxon>
        <taxon>Nocardia</taxon>
    </lineage>
</organism>
<keyword evidence="4 5" id="KW-0408">Iron</keyword>
<dbReference type="PANTHER" id="PTHR10543:SF89">
    <property type="entry name" value="CAROTENOID 9,10(9',10')-CLEAVAGE DIOXYGENASE 1"/>
    <property type="match status" value="1"/>
</dbReference>
<name>A0A9X2EGR9_9NOCA</name>
<keyword evidence="8" id="KW-1185">Reference proteome</keyword>
<keyword evidence="2 5" id="KW-0479">Metal-binding</keyword>
<feature type="binding site" evidence="5">
    <location>
        <position position="224"/>
    </location>
    <ligand>
        <name>Fe cation</name>
        <dbReference type="ChEBI" id="CHEBI:24875"/>
        <note>catalytic</note>
    </ligand>
</feature>
<reference evidence="7" key="1">
    <citation type="submission" date="2022-06" db="EMBL/GenBank/DDBJ databases">
        <title>Novel species in genus nocardia.</title>
        <authorList>
            <person name="Li F."/>
        </authorList>
    </citation>
    <scope>NUCLEOTIDE SEQUENCE</scope>
    <source>
        <strain evidence="7">CDC141</strain>
    </source>
</reference>
<sequence>MSSVEDARSTAIHRVFEPARESQDEICLPVVGAIPQGLRGTLYRNGPARWEAGGFRAGHPFDGDGLVSRFVIDDGVVRFRSRYVRTPKFLAEESGRGARVRGLYTQAAGTAANVGRMPADTANTHAVPHANRLLALSDAGRPWELDLNDLSTVGPCDFDGRLPRWSRFSPHPKIDPVTGELFNFGMDLALGPKIPAGLRCYRVDPSGRLHQAGLVRLDNLVVQHDFAITERYLVFALAPITIDPVRAGLAMLGRGALGDAADYRPEQGMRIVLVPRDGGAHRVIECEPFVYVHVDNAYDDGRDVVLDVVRYDSFDFLTSTLKDFRNGLPEMGRPARVRITMAGRVELNDIEGLDALEFPMHDERRTGRAHRYSYYASYHPDRDGAIVKYDHRTGFERRHVFSHGEFAGEPVFVPRTAKSEEDDGWILAVTYLSAEHRTALVILDARAIEQRPLAVAHLDRHFFPGFHGSFTTRVCPSTM</sequence>
<dbReference type="GO" id="GO:0010436">
    <property type="term" value="F:carotenoid dioxygenase activity"/>
    <property type="evidence" value="ECO:0007669"/>
    <property type="project" value="TreeGrafter"/>
</dbReference>
<gene>
    <name evidence="7" type="ORF">NDR86_33710</name>
</gene>
<keyword evidence="3 6" id="KW-0560">Oxidoreductase</keyword>
<evidence type="ECO:0000256" key="6">
    <source>
        <dbReference type="RuleBase" id="RU364048"/>
    </source>
</evidence>
<evidence type="ECO:0000256" key="5">
    <source>
        <dbReference type="PIRSR" id="PIRSR604294-1"/>
    </source>
</evidence>
<dbReference type="InterPro" id="IPR004294">
    <property type="entry name" value="Carotenoid_Oase"/>
</dbReference>
<proteinExistence type="inferred from homology"/>
<dbReference type="Proteomes" id="UP001139157">
    <property type="component" value="Unassembled WGS sequence"/>
</dbReference>
<dbReference type="PANTHER" id="PTHR10543">
    <property type="entry name" value="BETA-CAROTENE DIOXYGENASE"/>
    <property type="match status" value="1"/>
</dbReference>
<dbReference type="Pfam" id="PF03055">
    <property type="entry name" value="RPE65"/>
    <property type="match status" value="1"/>
</dbReference>
<evidence type="ECO:0000256" key="3">
    <source>
        <dbReference type="ARBA" id="ARBA00023002"/>
    </source>
</evidence>
<keyword evidence="6" id="KW-0223">Dioxygenase</keyword>